<evidence type="ECO:0008006" key="3">
    <source>
        <dbReference type="Google" id="ProtNLM"/>
    </source>
</evidence>
<accession>A0ABN2EAT2</accession>
<evidence type="ECO:0000313" key="2">
    <source>
        <dbReference type="Proteomes" id="UP001500393"/>
    </source>
</evidence>
<protein>
    <recommendedName>
        <fullName evidence="3">VCBS repeat-containing protein</fullName>
    </recommendedName>
</protein>
<dbReference type="SUPFAM" id="SSF69318">
    <property type="entry name" value="Integrin alpha N-terminal domain"/>
    <property type="match status" value="1"/>
</dbReference>
<keyword evidence="2" id="KW-1185">Reference proteome</keyword>
<proteinExistence type="predicted"/>
<dbReference type="RefSeq" id="WP_344220564.1">
    <property type="nucleotide sequence ID" value="NZ_BAAAOS010000049.1"/>
</dbReference>
<dbReference type="InterPro" id="IPR028994">
    <property type="entry name" value="Integrin_alpha_N"/>
</dbReference>
<reference evidence="1 2" key="1">
    <citation type="journal article" date="2019" name="Int. J. Syst. Evol. Microbiol.">
        <title>The Global Catalogue of Microorganisms (GCM) 10K type strain sequencing project: providing services to taxonomists for standard genome sequencing and annotation.</title>
        <authorList>
            <consortium name="The Broad Institute Genomics Platform"/>
            <consortium name="The Broad Institute Genome Sequencing Center for Infectious Disease"/>
            <person name="Wu L."/>
            <person name="Ma J."/>
        </authorList>
    </citation>
    <scope>NUCLEOTIDE SEQUENCE [LARGE SCALE GENOMIC DNA]</scope>
    <source>
        <strain evidence="1 2">JCM 14969</strain>
    </source>
</reference>
<sequence length="67" mass="6927">MTGDVDGDGRDDVVTCTGGTVVVTFTRGDAVDVFVGKSTGTGFAAAPKWHDRFAVAAEWPALSALRP</sequence>
<comment type="caution">
    <text evidence="1">The sequence shown here is derived from an EMBL/GenBank/DDBJ whole genome shotgun (WGS) entry which is preliminary data.</text>
</comment>
<dbReference type="EMBL" id="BAAAOS010000049">
    <property type="protein sequence ID" value="GAA1601836.1"/>
    <property type="molecule type" value="Genomic_DNA"/>
</dbReference>
<organism evidence="1 2">
    <name type="scientific">Kribbella sancticallisti</name>
    <dbReference type="NCBI Taxonomy" id="460087"/>
    <lineage>
        <taxon>Bacteria</taxon>
        <taxon>Bacillati</taxon>
        <taxon>Actinomycetota</taxon>
        <taxon>Actinomycetes</taxon>
        <taxon>Propionibacteriales</taxon>
        <taxon>Kribbellaceae</taxon>
        <taxon>Kribbella</taxon>
    </lineage>
</organism>
<name>A0ABN2EAT2_9ACTN</name>
<gene>
    <name evidence="1" type="ORF">GCM10009789_65040</name>
</gene>
<evidence type="ECO:0000313" key="1">
    <source>
        <dbReference type="EMBL" id="GAA1601836.1"/>
    </source>
</evidence>
<dbReference type="Proteomes" id="UP001500393">
    <property type="component" value="Unassembled WGS sequence"/>
</dbReference>